<keyword evidence="2" id="KW-1185">Reference proteome</keyword>
<gene>
    <name evidence="1" type="ORF">PoB_000420900</name>
</gene>
<reference evidence="1 2" key="1">
    <citation type="journal article" date="2021" name="Elife">
        <title>Chloroplast acquisition without the gene transfer in kleptoplastic sea slugs, Plakobranchus ocellatus.</title>
        <authorList>
            <person name="Maeda T."/>
            <person name="Takahashi S."/>
            <person name="Yoshida T."/>
            <person name="Shimamura S."/>
            <person name="Takaki Y."/>
            <person name="Nagai Y."/>
            <person name="Toyoda A."/>
            <person name="Suzuki Y."/>
            <person name="Arimoto A."/>
            <person name="Ishii H."/>
            <person name="Satoh N."/>
            <person name="Nishiyama T."/>
            <person name="Hasebe M."/>
            <person name="Maruyama T."/>
            <person name="Minagawa J."/>
            <person name="Obokata J."/>
            <person name="Shigenobu S."/>
        </authorList>
    </citation>
    <scope>NUCLEOTIDE SEQUENCE [LARGE SCALE GENOMIC DNA]</scope>
</reference>
<evidence type="ECO:0000313" key="1">
    <source>
        <dbReference type="EMBL" id="GFN77703.1"/>
    </source>
</evidence>
<name>A0AAV3Y616_9GAST</name>
<dbReference type="EMBL" id="BLXT01000501">
    <property type="protein sequence ID" value="GFN77703.1"/>
    <property type="molecule type" value="Genomic_DNA"/>
</dbReference>
<sequence>MEWWSDDVSFQELLYESWRGYPCCKICSRYTMCSSESDTFTVPTFAADQKVIDYTSSPVYMSQWPRKCHSSQTATSVPSAPGYTFEMTTTCKGLTFASYPLFQLQCILS</sequence>
<accession>A0AAV3Y616</accession>
<protein>
    <submittedName>
        <fullName evidence="1">Uncharacterized protein</fullName>
    </submittedName>
</protein>
<dbReference type="AlphaFoldDB" id="A0AAV3Y616"/>
<comment type="caution">
    <text evidence="1">The sequence shown here is derived from an EMBL/GenBank/DDBJ whole genome shotgun (WGS) entry which is preliminary data.</text>
</comment>
<proteinExistence type="predicted"/>
<organism evidence="1 2">
    <name type="scientific">Plakobranchus ocellatus</name>
    <dbReference type="NCBI Taxonomy" id="259542"/>
    <lineage>
        <taxon>Eukaryota</taxon>
        <taxon>Metazoa</taxon>
        <taxon>Spiralia</taxon>
        <taxon>Lophotrochozoa</taxon>
        <taxon>Mollusca</taxon>
        <taxon>Gastropoda</taxon>
        <taxon>Heterobranchia</taxon>
        <taxon>Euthyneura</taxon>
        <taxon>Panpulmonata</taxon>
        <taxon>Sacoglossa</taxon>
        <taxon>Placobranchoidea</taxon>
        <taxon>Plakobranchidae</taxon>
        <taxon>Plakobranchus</taxon>
    </lineage>
</organism>
<evidence type="ECO:0000313" key="2">
    <source>
        <dbReference type="Proteomes" id="UP000735302"/>
    </source>
</evidence>
<dbReference type="Proteomes" id="UP000735302">
    <property type="component" value="Unassembled WGS sequence"/>
</dbReference>